<feature type="region of interest" description="Disordered" evidence="1">
    <location>
        <begin position="389"/>
        <end position="520"/>
    </location>
</feature>
<dbReference type="InterPro" id="IPR050473">
    <property type="entry name" value="A2M/Complement_sys"/>
</dbReference>
<feature type="compositionally biased region" description="Low complexity" evidence="1">
    <location>
        <begin position="485"/>
        <end position="502"/>
    </location>
</feature>
<feature type="compositionally biased region" description="Polar residues" evidence="1">
    <location>
        <begin position="281"/>
        <end position="292"/>
    </location>
</feature>
<feature type="domain" description="Alpha-macroglobulin receptor-binding" evidence="3">
    <location>
        <begin position="120"/>
        <end position="205"/>
    </location>
</feature>
<dbReference type="SMART" id="SM01361">
    <property type="entry name" value="A2M_recep"/>
    <property type="match status" value="1"/>
</dbReference>
<feature type="compositionally biased region" description="Polar residues" evidence="1">
    <location>
        <begin position="262"/>
        <end position="274"/>
    </location>
</feature>
<comment type="caution">
    <text evidence="4">The sequence shown here is derived from an EMBL/GenBank/DDBJ whole genome shotgun (WGS) entry which is preliminary data.</text>
</comment>
<dbReference type="AlphaFoldDB" id="A0AAD9DKQ2"/>
<gene>
    <name evidence="4" type="ORF">P4O66_022633</name>
</gene>
<proteinExistence type="predicted"/>
<dbReference type="Gene3D" id="2.60.40.690">
    <property type="entry name" value="Alpha-macroglobulin, receptor-binding domain"/>
    <property type="match status" value="1"/>
</dbReference>
<dbReference type="InterPro" id="IPR036595">
    <property type="entry name" value="A-macroglobulin_rcpt-bd_sf"/>
</dbReference>
<evidence type="ECO:0000259" key="3">
    <source>
        <dbReference type="SMART" id="SM01361"/>
    </source>
</evidence>
<name>A0AAD9DKQ2_9TELE</name>
<sequence length="520" mass="56163">MCFHFLIEYILASTDTVVALQALAKYNTATYSTTDTIAVTVTSPHGLKTQFMVYRNNRLLYQQIQLQEVTGVYNVRASGQGFVFVQFTQHYNIPPPNDFSSFSISFNTTSNCSAPNLTETDMVVIEVKLLSGFSLVEGSLIPVSGSIAENATVKHVDQTERNVVMYLNGLSPFPELKKGETKTYTLVIQQDIVVQNLKPAEDLRLLPAQLWLLLLVIFQLRDAEGLATSASVAQPQEVGYLPYLTKMEGSPSSVASKQSSSVFPQQGLEPSQTAGGCLRSGSRSQMDSSAQTASGSAGYYQSVFQGGQQFPGLVTKAQLQDSSGNGEIQFQGQSANRVFGAPPRLLVVRFNKVSGIRGLLAAWTLYPVLKASQLGILVQQCTLSVQSAPTHQGDYRAPSSGHPTYHPSKKVQPSRVPSPQSQSYTHLKSRLLASQSASGSSGVTSTSRQPVKDTEQHGSSRGAVPFRFANGWQTWRGQTSQLQMQGSSAGSSIASTSQQSASDAPQKSSYYGGPCQPRVQ</sequence>
<dbReference type="InterPro" id="IPR009048">
    <property type="entry name" value="A-macroglobulin_rcpt-bd"/>
</dbReference>
<feature type="compositionally biased region" description="Low complexity" evidence="1">
    <location>
        <begin position="411"/>
        <end position="423"/>
    </location>
</feature>
<reference evidence="4" key="1">
    <citation type="submission" date="2023-03" db="EMBL/GenBank/DDBJ databases">
        <title>Electrophorus voltai genome.</title>
        <authorList>
            <person name="Bian C."/>
        </authorList>
    </citation>
    <scope>NUCLEOTIDE SEQUENCE</scope>
    <source>
        <strain evidence="4">CB-2022</strain>
        <tissue evidence="4">Muscle</tissue>
    </source>
</reference>
<dbReference type="Proteomes" id="UP001239994">
    <property type="component" value="Unassembled WGS sequence"/>
</dbReference>
<evidence type="ECO:0000313" key="5">
    <source>
        <dbReference type="Proteomes" id="UP001239994"/>
    </source>
</evidence>
<dbReference type="PANTHER" id="PTHR11412">
    <property type="entry name" value="MACROGLOBULIN / COMPLEMENT"/>
    <property type="match status" value="1"/>
</dbReference>
<organism evidence="4 5">
    <name type="scientific">Electrophorus voltai</name>
    <dbReference type="NCBI Taxonomy" id="2609070"/>
    <lineage>
        <taxon>Eukaryota</taxon>
        <taxon>Metazoa</taxon>
        <taxon>Chordata</taxon>
        <taxon>Craniata</taxon>
        <taxon>Vertebrata</taxon>
        <taxon>Euteleostomi</taxon>
        <taxon>Actinopterygii</taxon>
        <taxon>Neopterygii</taxon>
        <taxon>Teleostei</taxon>
        <taxon>Ostariophysi</taxon>
        <taxon>Gymnotiformes</taxon>
        <taxon>Gymnotoidei</taxon>
        <taxon>Gymnotidae</taxon>
        <taxon>Electrophorus</taxon>
    </lineage>
</organism>
<dbReference type="EMBL" id="JAROKS010000896">
    <property type="protein sequence ID" value="KAK1783934.1"/>
    <property type="molecule type" value="Genomic_DNA"/>
</dbReference>
<feature type="non-terminal residue" evidence="4">
    <location>
        <position position="1"/>
    </location>
</feature>
<dbReference type="SUPFAM" id="SSF49410">
    <property type="entry name" value="Alpha-macroglobulin receptor domain"/>
    <property type="match status" value="1"/>
</dbReference>
<accession>A0AAD9DKQ2</accession>
<dbReference type="Pfam" id="PF07677">
    <property type="entry name" value="A2M_recep"/>
    <property type="match status" value="1"/>
</dbReference>
<protein>
    <recommendedName>
        <fullName evidence="3">Alpha-macroglobulin receptor-binding domain-containing protein</fullName>
    </recommendedName>
</protein>
<evidence type="ECO:0000256" key="2">
    <source>
        <dbReference type="SAM" id="SignalP"/>
    </source>
</evidence>
<feature type="chain" id="PRO_5041930950" description="Alpha-macroglobulin receptor-binding domain-containing protein" evidence="2">
    <location>
        <begin position="20"/>
        <end position="520"/>
    </location>
</feature>
<feature type="compositionally biased region" description="Low complexity" evidence="1">
    <location>
        <begin position="430"/>
        <end position="449"/>
    </location>
</feature>
<dbReference type="GO" id="GO:0005576">
    <property type="term" value="C:extracellular region"/>
    <property type="evidence" value="ECO:0007669"/>
    <property type="project" value="InterPro"/>
</dbReference>
<keyword evidence="2" id="KW-0732">Signal</keyword>
<dbReference type="PANTHER" id="PTHR11412:SF160">
    <property type="entry name" value="ALPHA-2-MACROGLOBULIN-LIKE PROTEIN 1"/>
    <property type="match status" value="1"/>
</dbReference>
<feature type="compositionally biased region" description="Polar residues" evidence="1">
    <location>
        <begin position="471"/>
        <end position="484"/>
    </location>
</feature>
<evidence type="ECO:0000313" key="4">
    <source>
        <dbReference type="EMBL" id="KAK1783934.1"/>
    </source>
</evidence>
<feature type="region of interest" description="Disordered" evidence="1">
    <location>
        <begin position="255"/>
        <end position="292"/>
    </location>
</feature>
<feature type="signal peptide" evidence="2">
    <location>
        <begin position="1"/>
        <end position="19"/>
    </location>
</feature>
<evidence type="ECO:0000256" key="1">
    <source>
        <dbReference type="SAM" id="MobiDB-lite"/>
    </source>
</evidence>
<keyword evidence="5" id="KW-1185">Reference proteome</keyword>